<accession>A0A2M6ITN2</accession>
<name>A0A2M6ITN2_9BACT</name>
<dbReference type="EMBL" id="PCVM01000078">
    <property type="protein sequence ID" value="PIQ73276.1"/>
    <property type="molecule type" value="Genomic_DNA"/>
</dbReference>
<sequence length="99" mass="10918">MEGVFSAVPNGLKPPIEISRSIDRGRENAHMEKVGAIGGTVFIDPKSRRLNYLQVGRTIEGVNSFQVMAQGINTMSIILANLELFKPLTMSEDFHLSQT</sequence>
<dbReference type="Proteomes" id="UP000231056">
    <property type="component" value="Unassembled WGS sequence"/>
</dbReference>
<protein>
    <submittedName>
        <fullName evidence="1">Uncharacterized protein</fullName>
    </submittedName>
</protein>
<dbReference type="AlphaFoldDB" id="A0A2M6ITN2"/>
<evidence type="ECO:0000313" key="1">
    <source>
        <dbReference type="EMBL" id="PIQ73276.1"/>
    </source>
</evidence>
<evidence type="ECO:0000313" key="2">
    <source>
        <dbReference type="Proteomes" id="UP000231056"/>
    </source>
</evidence>
<comment type="caution">
    <text evidence="1">The sequence shown here is derived from an EMBL/GenBank/DDBJ whole genome shotgun (WGS) entry which is preliminary data.</text>
</comment>
<reference evidence="1 2" key="1">
    <citation type="submission" date="2017-09" db="EMBL/GenBank/DDBJ databases">
        <title>Depth-based differentiation of microbial function through sediment-hosted aquifers and enrichment of novel symbionts in the deep terrestrial subsurface.</title>
        <authorList>
            <person name="Probst A.J."/>
            <person name="Ladd B."/>
            <person name="Jarett J.K."/>
            <person name="Geller-Mcgrath D.E."/>
            <person name="Sieber C.M."/>
            <person name="Emerson J.B."/>
            <person name="Anantharaman K."/>
            <person name="Thomas B.C."/>
            <person name="Malmstrom R."/>
            <person name="Stieglmeier M."/>
            <person name="Klingl A."/>
            <person name="Woyke T."/>
            <person name="Ryan C.M."/>
            <person name="Banfield J.F."/>
        </authorList>
    </citation>
    <scope>NUCLEOTIDE SEQUENCE [LARGE SCALE GENOMIC DNA]</scope>
    <source>
        <strain evidence="1">CG11_big_fil_rev_8_21_14_0_20_36_8</strain>
    </source>
</reference>
<gene>
    <name evidence="1" type="ORF">COV58_03385</name>
</gene>
<proteinExistence type="predicted"/>
<organism evidence="1 2">
    <name type="scientific">Candidatus Roizmanbacteria bacterium CG11_big_fil_rev_8_21_14_0_20_36_8</name>
    <dbReference type="NCBI Taxonomy" id="1974856"/>
    <lineage>
        <taxon>Bacteria</taxon>
        <taxon>Candidatus Roizmaniibacteriota</taxon>
    </lineage>
</organism>